<organism evidence="2 3">
    <name type="scientific">Lysobacter dokdonensis DS-58</name>
    <dbReference type="NCBI Taxonomy" id="1300345"/>
    <lineage>
        <taxon>Bacteria</taxon>
        <taxon>Pseudomonadati</taxon>
        <taxon>Pseudomonadota</taxon>
        <taxon>Gammaproteobacteria</taxon>
        <taxon>Lysobacterales</taxon>
        <taxon>Lysobacteraceae</taxon>
        <taxon>Noviluteimonas</taxon>
    </lineage>
</organism>
<protein>
    <recommendedName>
        <fullName evidence="4">Scaffolding protein</fullName>
    </recommendedName>
</protein>
<name>A0A0A2WNQ3_9GAMM</name>
<feature type="compositionally biased region" description="Basic and acidic residues" evidence="1">
    <location>
        <begin position="76"/>
        <end position="93"/>
    </location>
</feature>
<keyword evidence="3" id="KW-1185">Reference proteome</keyword>
<sequence>MSDAIDLSAPEVQDAIRAAVEKATEGLVTKNRELLAEVKEARKGREVKPEDVEKLESTIDTLKEQLSEATKSAKQSTKDAEAARKELENERTQTNRLLVDNGLTDALVKAGVTNPVHQKAAKALLREGVSLDPDKALKVGEKALGDYITEWAGGDEGKHFVAAPQAQGGGSQGGRSKPETKPKGDSGGDKDARLARAQELLAQHEE</sequence>
<dbReference type="RefSeq" id="WP_052116154.1">
    <property type="nucleotide sequence ID" value="NZ_JRKJ01000005.1"/>
</dbReference>
<feature type="compositionally biased region" description="Basic and acidic residues" evidence="1">
    <location>
        <begin position="176"/>
        <end position="206"/>
    </location>
</feature>
<comment type="caution">
    <text evidence="2">The sequence shown here is derived from an EMBL/GenBank/DDBJ whole genome shotgun (WGS) entry which is preliminary data.</text>
</comment>
<reference evidence="2 3" key="1">
    <citation type="submission" date="2014-09" db="EMBL/GenBank/DDBJ databases">
        <title>Genome sequences of Lysobacter dokdonensis DS-58.</title>
        <authorList>
            <person name="Kim J.F."/>
            <person name="Kwak M.-J."/>
        </authorList>
    </citation>
    <scope>NUCLEOTIDE SEQUENCE [LARGE SCALE GENOMIC DNA]</scope>
    <source>
        <strain evidence="2 3">DS-58</strain>
    </source>
</reference>
<evidence type="ECO:0000313" key="2">
    <source>
        <dbReference type="EMBL" id="KGQ19925.1"/>
    </source>
</evidence>
<dbReference type="STRING" id="1300345.LF41_2432"/>
<accession>A0A0A2WNQ3</accession>
<dbReference type="eggNOG" id="ENOG50331TE">
    <property type="taxonomic scope" value="Bacteria"/>
</dbReference>
<evidence type="ECO:0000256" key="1">
    <source>
        <dbReference type="SAM" id="MobiDB-lite"/>
    </source>
</evidence>
<evidence type="ECO:0008006" key="4">
    <source>
        <dbReference type="Google" id="ProtNLM"/>
    </source>
</evidence>
<dbReference type="EMBL" id="JRKJ01000005">
    <property type="protein sequence ID" value="KGQ19925.1"/>
    <property type="molecule type" value="Genomic_DNA"/>
</dbReference>
<dbReference type="AlphaFoldDB" id="A0A0A2WNQ3"/>
<feature type="region of interest" description="Disordered" evidence="1">
    <location>
        <begin position="65"/>
        <end position="96"/>
    </location>
</feature>
<dbReference type="OrthoDB" id="6898931at2"/>
<dbReference type="PATRIC" id="fig|1300345.3.peg.1001"/>
<evidence type="ECO:0000313" key="3">
    <source>
        <dbReference type="Proteomes" id="UP000030518"/>
    </source>
</evidence>
<proteinExistence type="predicted"/>
<feature type="region of interest" description="Disordered" evidence="1">
    <location>
        <begin position="158"/>
        <end position="206"/>
    </location>
</feature>
<gene>
    <name evidence="2" type="ORF">LF41_2432</name>
</gene>
<dbReference type="Proteomes" id="UP000030518">
    <property type="component" value="Unassembled WGS sequence"/>
</dbReference>